<accession>A0A2V3A9H7</accession>
<feature type="region of interest" description="Disordered" evidence="1">
    <location>
        <begin position="480"/>
        <end position="500"/>
    </location>
</feature>
<dbReference type="Proteomes" id="UP000247150">
    <property type="component" value="Unassembled WGS sequence"/>
</dbReference>
<name>A0A2V3A9H7_9BACI</name>
<protein>
    <submittedName>
        <fullName evidence="2">Uncharacterized protein</fullName>
    </submittedName>
</protein>
<evidence type="ECO:0000313" key="3">
    <source>
        <dbReference type="Proteomes" id="UP000247150"/>
    </source>
</evidence>
<feature type="region of interest" description="Disordered" evidence="1">
    <location>
        <begin position="187"/>
        <end position="207"/>
    </location>
</feature>
<evidence type="ECO:0000256" key="1">
    <source>
        <dbReference type="SAM" id="MobiDB-lite"/>
    </source>
</evidence>
<feature type="compositionally biased region" description="Basic and acidic residues" evidence="1">
    <location>
        <begin position="484"/>
        <end position="500"/>
    </location>
</feature>
<evidence type="ECO:0000313" key="2">
    <source>
        <dbReference type="EMBL" id="PWW31894.1"/>
    </source>
</evidence>
<sequence length="730" mass="82802">MRNTYNRIYYSHLVDEEPSSQKQEFFFPEKEQAANSKGESLLDTHHIGKPEKVEKPYISSKTMSVPFLLTPPKVEDRQIARSNEQPVRKIEENPISDQPKLEKVKGQYDKGMKGNIPQKIKTMLTPFAPMLSWTPSLPSTFSNSIYNKTSKTAGQANFGLDDSAVLAEEEAFQSLKGNTILEKVRKASDFEEQSEPLSESPDIPKHNEHRDLFEVFSTILDAPIETKSDKLDKSDESDESSSYSVPFKHHRENKKISIPLPADDIELLSEGEILSGIESQEEGVRLDESSSGINHYPIINKYLSLENEFLSMLEESSSSESDIISSKQDEGFSLLTEPSYSGIESSSLPEKEDFIRNELFYEESSSSMNEHVFFRKDQPIIDEKGLGESSSFEGEFSIVLEKAYCLFKELVSKKDMTSLIEGTPLKKNEFLSTLKEPCSGAAGAPNNESAADQENARYQRVSSLLDKFYEMLENAYSSGNPEPCLEKHAESSETDSWKNSHFNEKISSELELSDKPEASNENFEESCIGIQEESANMCRAAKKLIEEEYKSLPCHHFCSEPFKKGPIIKVPVLVAKSDVEIDLFDRLPVHVPAKSLKQLEWSVKGLQCRTLLPSNAVFIKGELMTDIALTNNGAMQVLKVPVFFEKTIDLEWLCPPIMPEPNGKREYTFQTESQLDFHNEFFQHFTEEIFCKLQSMHIMWHDEIGTDESLEIQGSVILSIDFLQEQYVRI</sequence>
<feature type="compositionally biased region" description="Basic and acidic residues" evidence="1">
    <location>
        <begin position="40"/>
        <end position="55"/>
    </location>
</feature>
<reference evidence="2 3" key="1">
    <citation type="submission" date="2018-05" db="EMBL/GenBank/DDBJ databases">
        <title>Freshwater and sediment microbial communities from various areas in North America, analyzing microbe dynamics in response to fracking.</title>
        <authorList>
            <person name="Lamendella R."/>
        </authorList>
    </citation>
    <scope>NUCLEOTIDE SEQUENCE [LARGE SCALE GENOMIC DNA]</scope>
    <source>
        <strain evidence="2 3">15_TX</strain>
    </source>
</reference>
<proteinExistence type="predicted"/>
<feature type="region of interest" description="Disordered" evidence="1">
    <location>
        <begin position="30"/>
        <end position="55"/>
    </location>
</feature>
<dbReference type="EMBL" id="QGTW01000001">
    <property type="protein sequence ID" value="PWW31894.1"/>
    <property type="molecule type" value="Genomic_DNA"/>
</dbReference>
<dbReference type="RefSeq" id="WP_142669497.1">
    <property type="nucleotide sequence ID" value="NZ_QGTW01000001.1"/>
</dbReference>
<organism evidence="2 3">
    <name type="scientific">Cytobacillus oceanisediminis</name>
    <dbReference type="NCBI Taxonomy" id="665099"/>
    <lineage>
        <taxon>Bacteria</taxon>
        <taxon>Bacillati</taxon>
        <taxon>Bacillota</taxon>
        <taxon>Bacilli</taxon>
        <taxon>Bacillales</taxon>
        <taxon>Bacillaceae</taxon>
        <taxon>Cytobacillus</taxon>
    </lineage>
</organism>
<feature type="region of interest" description="Disordered" evidence="1">
    <location>
        <begin position="227"/>
        <end position="246"/>
    </location>
</feature>
<dbReference type="AlphaFoldDB" id="A0A2V3A9H7"/>
<comment type="caution">
    <text evidence="2">The sequence shown here is derived from an EMBL/GenBank/DDBJ whole genome shotgun (WGS) entry which is preliminary data.</text>
</comment>
<dbReference type="OrthoDB" id="2939455at2"/>
<gene>
    <name evidence="2" type="ORF">DFO73_101152</name>
</gene>